<accession>A0AAV7LGA0</accession>
<proteinExistence type="predicted"/>
<comment type="caution">
    <text evidence="1">The sequence shown here is derived from an EMBL/GenBank/DDBJ whole genome shotgun (WGS) entry which is preliminary data.</text>
</comment>
<evidence type="ECO:0000313" key="1">
    <source>
        <dbReference type="EMBL" id="KAJ1089432.1"/>
    </source>
</evidence>
<sequence>MWLLLIRCITRTTRIDYDQSIGAAELIMVNISNVYVIMNSVQCAQQYVLWATCTFHAALEPMGLELNASDSPSRSFMQIILPVILYDLGRCYFTIRQWEADLCNSFGLYSLRKVCVSVSDVYIYLWIAHLLNTSNAPPEEALRRFFCCCFHKKK</sequence>
<protein>
    <submittedName>
        <fullName evidence="1">Uncharacterized protein</fullName>
    </submittedName>
</protein>
<gene>
    <name evidence="1" type="ORF">NDU88_002583</name>
</gene>
<reference evidence="1" key="1">
    <citation type="journal article" date="2022" name="bioRxiv">
        <title>Sequencing and chromosome-scale assembly of the giantPleurodeles waltlgenome.</title>
        <authorList>
            <person name="Brown T."/>
            <person name="Elewa A."/>
            <person name="Iarovenko S."/>
            <person name="Subramanian E."/>
            <person name="Araus A.J."/>
            <person name="Petzold A."/>
            <person name="Susuki M."/>
            <person name="Suzuki K.-i.T."/>
            <person name="Hayashi T."/>
            <person name="Toyoda A."/>
            <person name="Oliveira C."/>
            <person name="Osipova E."/>
            <person name="Leigh N.D."/>
            <person name="Simon A."/>
            <person name="Yun M.H."/>
        </authorList>
    </citation>
    <scope>NUCLEOTIDE SEQUENCE</scope>
    <source>
        <strain evidence="1">20211129_DDA</strain>
        <tissue evidence="1">Liver</tissue>
    </source>
</reference>
<dbReference type="Proteomes" id="UP001066276">
    <property type="component" value="Chromosome 11"/>
</dbReference>
<name>A0AAV7LGA0_PLEWA</name>
<dbReference type="EMBL" id="JANPWB010000015">
    <property type="protein sequence ID" value="KAJ1089432.1"/>
    <property type="molecule type" value="Genomic_DNA"/>
</dbReference>
<keyword evidence="2" id="KW-1185">Reference proteome</keyword>
<evidence type="ECO:0000313" key="2">
    <source>
        <dbReference type="Proteomes" id="UP001066276"/>
    </source>
</evidence>
<organism evidence="1 2">
    <name type="scientific">Pleurodeles waltl</name>
    <name type="common">Iberian ribbed newt</name>
    <dbReference type="NCBI Taxonomy" id="8319"/>
    <lineage>
        <taxon>Eukaryota</taxon>
        <taxon>Metazoa</taxon>
        <taxon>Chordata</taxon>
        <taxon>Craniata</taxon>
        <taxon>Vertebrata</taxon>
        <taxon>Euteleostomi</taxon>
        <taxon>Amphibia</taxon>
        <taxon>Batrachia</taxon>
        <taxon>Caudata</taxon>
        <taxon>Salamandroidea</taxon>
        <taxon>Salamandridae</taxon>
        <taxon>Pleurodelinae</taxon>
        <taxon>Pleurodeles</taxon>
    </lineage>
</organism>
<dbReference type="AlphaFoldDB" id="A0AAV7LGA0"/>